<feature type="transmembrane region" description="Helical" evidence="6">
    <location>
        <begin position="436"/>
        <end position="456"/>
    </location>
</feature>
<dbReference type="OMA" id="LIVLWTW"/>
<comment type="subcellular location">
    <subcellularLocation>
        <location evidence="6">Cell membrane</location>
        <topology evidence="6">Multi-pass membrane protein</topology>
    </subcellularLocation>
    <subcellularLocation>
        <location evidence="1">Membrane</location>
        <topology evidence="1">Multi-pass membrane protein</topology>
    </subcellularLocation>
</comment>
<sequence>MANFSSYASKFLNQSLLPNASTVANEPLFYSIAEASHEGLDDEDVHLRRSGHDNGRDYDPFNLEDIPDDEREQVADLEPSLGDVQDSLPLLLQSNWRQAHSSPQRRPQSPSSESSATSSDGSMPLGLGMFDDDRPQAAPLTQSLLPRNTNAQFTFSLPKPGRIPRRKYNDWGWALFWYTCLAICGVGSILTLFLTSVPTGTSRPILYTTLTHTIPLITLFTIIAAGISYLIIALLRVAVKPVLMGTSIAVPSVMILAAAWAFAGSFYWTGRTGGWAETVGLRLFALVPLVLAGLSARSLYRRRLRLHETISVVTLSTKLLLEPGQLPLLALSPAILLGTVIASLPFLSLAFHLLLIGYFGTGSDSGNWHLKPYAGWLFVGTIFVWIWSWFIARDILRMSVSAVIGCWYFLERRSEPTDELHAAVYRATSPSLGTNCLSALVMAGVHSLTFLIHNLSRLTVPPTLLPFVLPLAGPTTFVSTIMASLSNYALVYVGITGDAFFPAARRAKALTSSRGLRSKAGYTLLTILLLLTAFSMGLLAAMATYLFTTFTLKNPSAAPLASFIGGMVTFLVGWFCMSLIDDVADSLYMCYCIDVDIGATHKPQVFDAFEGRQHPPSNRSRA</sequence>
<evidence type="ECO:0000313" key="9">
    <source>
        <dbReference type="Proteomes" id="UP000007148"/>
    </source>
</evidence>
<keyword evidence="4 6" id="KW-1133">Transmembrane helix</keyword>
<dbReference type="PANTHER" id="PTHR12385">
    <property type="entry name" value="CHOLINE TRANSPORTER-LIKE (SLC FAMILY 44)"/>
    <property type="match status" value="1"/>
</dbReference>
<feature type="region of interest" description="Disordered" evidence="7">
    <location>
        <begin position="97"/>
        <end position="132"/>
    </location>
</feature>
<dbReference type="Pfam" id="PF04515">
    <property type="entry name" value="Choline_transpo"/>
    <property type="match status" value="1"/>
</dbReference>
<dbReference type="PANTHER" id="PTHR12385:SF88">
    <property type="entry name" value="CHOLINE TRANSPORTER-LIKE PROTEIN CTL1"/>
    <property type="match status" value="1"/>
</dbReference>
<comment type="caution">
    <text evidence="8">The sequence shown here is derived from an EMBL/GenBank/DDBJ whole genome shotgun (WGS) entry which is preliminary data.</text>
</comment>
<evidence type="ECO:0000256" key="5">
    <source>
        <dbReference type="ARBA" id="ARBA00023136"/>
    </source>
</evidence>
<feature type="transmembrane region" description="Helical" evidence="6">
    <location>
        <begin position="214"/>
        <end position="235"/>
    </location>
</feature>
<keyword evidence="3 6" id="KW-0812">Transmembrane</keyword>
<gene>
    <name evidence="8" type="ORF">PIIN_01325</name>
</gene>
<feature type="transmembrane region" description="Helical" evidence="6">
    <location>
        <begin position="522"/>
        <end position="548"/>
    </location>
</feature>
<keyword evidence="5 6" id="KW-0472">Membrane</keyword>
<proteinExistence type="inferred from homology"/>
<dbReference type="Proteomes" id="UP000007148">
    <property type="component" value="Unassembled WGS sequence"/>
</dbReference>
<comment type="function">
    <text evidence="6">Probably involved in transport through the plasma membrane.</text>
</comment>
<feature type="transmembrane region" description="Helical" evidence="6">
    <location>
        <begin position="242"/>
        <end position="268"/>
    </location>
</feature>
<evidence type="ECO:0000256" key="4">
    <source>
        <dbReference type="ARBA" id="ARBA00022989"/>
    </source>
</evidence>
<dbReference type="AlphaFoldDB" id="G4T853"/>
<keyword evidence="9" id="KW-1185">Reference proteome</keyword>
<evidence type="ECO:0000256" key="2">
    <source>
        <dbReference type="ARBA" id="ARBA00007168"/>
    </source>
</evidence>
<evidence type="ECO:0000256" key="7">
    <source>
        <dbReference type="SAM" id="MobiDB-lite"/>
    </source>
</evidence>
<feature type="transmembrane region" description="Helical" evidence="6">
    <location>
        <begin position="280"/>
        <end position="300"/>
    </location>
</feature>
<feature type="transmembrane region" description="Helical" evidence="6">
    <location>
        <begin position="373"/>
        <end position="392"/>
    </location>
</feature>
<dbReference type="InParanoid" id="G4T853"/>
<comment type="similarity">
    <text evidence="2 6">Belongs to the CTL (choline transporter-like) family.</text>
</comment>
<dbReference type="GO" id="GO:0022857">
    <property type="term" value="F:transmembrane transporter activity"/>
    <property type="evidence" value="ECO:0007669"/>
    <property type="project" value="UniProtKB-UniRule"/>
</dbReference>
<feature type="compositionally biased region" description="Low complexity" evidence="7">
    <location>
        <begin position="97"/>
        <end position="119"/>
    </location>
</feature>
<feature type="compositionally biased region" description="Basic and acidic residues" evidence="7">
    <location>
        <begin position="45"/>
        <end position="59"/>
    </location>
</feature>
<dbReference type="HOGENOM" id="CLU_008052_1_0_1"/>
<evidence type="ECO:0000313" key="8">
    <source>
        <dbReference type="EMBL" id="CCA67496.1"/>
    </source>
</evidence>
<protein>
    <recommendedName>
        <fullName evidence="6">Protein PNS1</fullName>
    </recommendedName>
</protein>
<dbReference type="EMBL" id="CAFZ01000015">
    <property type="protein sequence ID" value="CCA67496.1"/>
    <property type="molecule type" value="Genomic_DNA"/>
</dbReference>
<feature type="transmembrane region" description="Helical" evidence="6">
    <location>
        <begin position="560"/>
        <end position="580"/>
    </location>
</feature>
<feature type="transmembrane region" description="Helical" evidence="6">
    <location>
        <begin position="328"/>
        <end position="361"/>
    </location>
</feature>
<feature type="region of interest" description="Disordered" evidence="7">
    <location>
        <begin position="45"/>
        <end position="65"/>
    </location>
</feature>
<dbReference type="STRING" id="1109443.G4T853"/>
<feature type="transmembrane region" description="Helical" evidence="6">
    <location>
        <begin position="476"/>
        <end position="501"/>
    </location>
</feature>
<evidence type="ECO:0000256" key="3">
    <source>
        <dbReference type="ARBA" id="ARBA00022692"/>
    </source>
</evidence>
<dbReference type="eggNOG" id="KOG1362">
    <property type="taxonomic scope" value="Eukaryota"/>
</dbReference>
<evidence type="ECO:0000256" key="1">
    <source>
        <dbReference type="ARBA" id="ARBA00004141"/>
    </source>
</evidence>
<evidence type="ECO:0000256" key="6">
    <source>
        <dbReference type="RuleBase" id="RU368066"/>
    </source>
</evidence>
<dbReference type="OrthoDB" id="420519at2759"/>
<feature type="transmembrane region" description="Helical" evidence="6">
    <location>
        <begin position="171"/>
        <end position="194"/>
    </location>
</feature>
<name>G4T853_SERID</name>
<accession>G4T853</accession>
<dbReference type="InterPro" id="IPR007603">
    <property type="entry name" value="Choline_transptr-like"/>
</dbReference>
<organism evidence="8 9">
    <name type="scientific">Serendipita indica (strain DSM 11827)</name>
    <name type="common">Root endophyte fungus</name>
    <name type="synonym">Piriformospora indica</name>
    <dbReference type="NCBI Taxonomy" id="1109443"/>
    <lineage>
        <taxon>Eukaryota</taxon>
        <taxon>Fungi</taxon>
        <taxon>Dikarya</taxon>
        <taxon>Basidiomycota</taxon>
        <taxon>Agaricomycotina</taxon>
        <taxon>Agaricomycetes</taxon>
        <taxon>Sebacinales</taxon>
        <taxon>Serendipitaceae</taxon>
        <taxon>Serendipita</taxon>
    </lineage>
</organism>
<dbReference type="GO" id="GO:0005886">
    <property type="term" value="C:plasma membrane"/>
    <property type="evidence" value="ECO:0007669"/>
    <property type="project" value="UniProtKB-SubCell"/>
</dbReference>
<reference evidence="8 9" key="1">
    <citation type="journal article" date="2011" name="PLoS Pathog.">
        <title>Endophytic Life Strategies Decoded by Genome and Transcriptome Analyses of the Mutualistic Root Symbiont Piriformospora indica.</title>
        <authorList>
            <person name="Zuccaro A."/>
            <person name="Lahrmann U."/>
            <person name="Guldener U."/>
            <person name="Langen G."/>
            <person name="Pfiffi S."/>
            <person name="Biedenkopf D."/>
            <person name="Wong P."/>
            <person name="Samans B."/>
            <person name="Grimm C."/>
            <person name="Basiewicz M."/>
            <person name="Murat C."/>
            <person name="Martin F."/>
            <person name="Kogel K.H."/>
        </authorList>
    </citation>
    <scope>NUCLEOTIDE SEQUENCE [LARGE SCALE GENOMIC DNA]</scope>
    <source>
        <strain evidence="8 9">DSM 11827</strain>
    </source>
</reference>